<keyword evidence="1" id="KW-0732">Signal</keyword>
<gene>
    <name evidence="2" type="ORF">DHW03_06840</name>
</gene>
<dbReference type="EMBL" id="QGNZ01000001">
    <property type="protein sequence ID" value="PWS29520.1"/>
    <property type="molecule type" value="Genomic_DNA"/>
</dbReference>
<evidence type="ECO:0000313" key="3">
    <source>
        <dbReference type="Proteomes" id="UP000245379"/>
    </source>
</evidence>
<keyword evidence="3" id="KW-1185">Reference proteome</keyword>
<organism evidence="2 3">
    <name type="scientific">Pedobacter yonginense</name>
    <dbReference type="NCBI Taxonomy" id="651869"/>
    <lineage>
        <taxon>Bacteria</taxon>
        <taxon>Pseudomonadati</taxon>
        <taxon>Bacteroidota</taxon>
        <taxon>Sphingobacteriia</taxon>
        <taxon>Sphingobacteriales</taxon>
        <taxon>Sphingobacteriaceae</taxon>
        <taxon>Pedobacter</taxon>
    </lineage>
</organism>
<proteinExistence type="predicted"/>
<feature type="chain" id="PRO_5016445560" description="Outer membrane protein beta-barrel domain-containing protein" evidence="1">
    <location>
        <begin position="21"/>
        <end position="217"/>
    </location>
</feature>
<sequence>MKPKLTIMAALCAIGLGAHAQTDKGSGFLGLNLSFGTEKQKDYSSSINNFTFTTKGAYFLQDNFAIGLDLSFNLSKLRGVHYTEWNSEYGVYQDTYGSKELNIGLSPFVRKYLNIKSFLKFYAQANILFQINSTKIIDNEDYLIGYNNRLKGYGVSLSPGFAFFPSEKFAIEFSFPMVSYFHQNYYDEFSAYNYQQQHNFKLALENFTPSIGVSFHL</sequence>
<dbReference type="AlphaFoldDB" id="A0A317ERI3"/>
<dbReference type="OrthoDB" id="945117at2"/>
<evidence type="ECO:0000313" key="2">
    <source>
        <dbReference type="EMBL" id="PWS29520.1"/>
    </source>
</evidence>
<dbReference type="Proteomes" id="UP000245379">
    <property type="component" value="Unassembled WGS sequence"/>
</dbReference>
<reference evidence="2 3" key="1">
    <citation type="submission" date="2018-05" db="EMBL/GenBank/DDBJ databases">
        <title>Pedobacter paludis sp. nov., isolated from wetland soil.</title>
        <authorList>
            <person name="Zhang Y."/>
            <person name="Wang G."/>
        </authorList>
    </citation>
    <scope>NUCLEOTIDE SEQUENCE [LARGE SCALE GENOMIC DNA]</scope>
    <source>
        <strain evidence="2 3">KCTC22721</strain>
    </source>
</reference>
<name>A0A317ERI3_9SPHI</name>
<evidence type="ECO:0000256" key="1">
    <source>
        <dbReference type="SAM" id="SignalP"/>
    </source>
</evidence>
<dbReference type="RefSeq" id="WP_109924944.1">
    <property type="nucleotide sequence ID" value="NZ_QGNZ01000001.1"/>
</dbReference>
<evidence type="ECO:0008006" key="4">
    <source>
        <dbReference type="Google" id="ProtNLM"/>
    </source>
</evidence>
<feature type="signal peptide" evidence="1">
    <location>
        <begin position="1"/>
        <end position="20"/>
    </location>
</feature>
<protein>
    <recommendedName>
        <fullName evidence="4">Outer membrane protein beta-barrel domain-containing protein</fullName>
    </recommendedName>
</protein>
<comment type="caution">
    <text evidence="2">The sequence shown here is derived from an EMBL/GenBank/DDBJ whole genome shotgun (WGS) entry which is preliminary data.</text>
</comment>
<accession>A0A317ERI3</accession>